<comment type="similarity">
    <text evidence="1">Belongs to the GSKIP family.</text>
</comment>
<organism evidence="3 4">
    <name type="scientific">Cercopithifilaria johnstoni</name>
    <dbReference type="NCBI Taxonomy" id="2874296"/>
    <lineage>
        <taxon>Eukaryota</taxon>
        <taxon>Metazoa</taxon>
        <taxon>Ecdysozoa</taxon>
        <taxon>Nematoda</taxon>
        <taxon>Chromadorea</taxon>
        <taxon>Rhabditida</taxon>
        <taxon>Spirurina</taxon>
        <taxon>Spiruromorpha</taxon>
        <taxon>Filarioidea</taxon>
        <taxon>Onchocercidae</taxon>
        <taxon>Cercopithifilaria</taxon>
    </lineage>
</organism>
<feature type="domain" description="GSKIP" evidence="2">
    <location>
        <begin position="54"/>
        <end position="157"/>
    </location>
</feature>
<name>A0A8J2M7U1_9BILA</name>
<dbReference type="GO" id="GO:0060828">
    <property type="term" value="P:regulation of canonical Wnt signaling pathway"/>
    <property type="evidence" value="ECO:0007669"/>
    <property type="project" value="InterPro"/>
</dbReference>
<sequence>MDGSGRLRIESISEDSGDNKKVSVSALSPAQTADMLNDIAEQCANFGLGDSLLEKEALAAIREVGFAVRMISLPESLPRTSDLIFMNLITLEDRTYCIELTQRGWRVASDRHDSMNGDYRQLDLHTRYFETIYQLLNVISPEFRNQFANKLSDKLIALSNGGSGFKGT</sequence>
<dbReference type="GO" id="GO:0019207">
    <property type="term" value="F:kinase regulator activity"/>
    <property type="evidence" value="ECO:0007669"/>
    <property type="project" value="TreeGrafter"/>
</dbReference>
<gene>
    <name evidence="3" type="ORF">CJOHNSTONI_LOCUS6586</name>
</gene>
<dbReference type="OrthoDB" id="5804279at2759"/>
<proteinExistence type="inferred from homology"/>
<dbReference type="Gene3D" id="3.30.2280.10">
    <property type="entry name" value="Hypothetical protein (hspc210)"/>
    <property type="match status" value="1"/>
</dbReference>
<dbReference type="Proteomes" id="UP000746747">
    <property type="component" value="Unassembled WGS sequence"/>
</dbReference>
<evidence type="ECO:0000313" key="4">
    <source>
        <dbReference type="Proteomes" id="UP000746747"/>
    </source>
</evidence>
<dbReference type="EMBL" id="CAKAEH010001477">
    <property type="protein sequence ID" value="CAG9536689.1"/>
    <property type="molecule type" value="Genomic_DNA"/>
</dbReference>
<accession>A0A8J2M7U1</accession>
<evidence type="ECO:0000313" key="3">
    <source>
        <dbReference type="EMBL" id="CAG9536689.1"/>
    </source>
</evidence>
<dbReference type="InterPro" id="IPR007967">
    <property type="entry name" value="GSKIP_dom"/>
</dbReference>
<dbReference type="PANTHER" id="PTHR12490">
    <property type="entry name" value="GSK3B-INTERACTING PROTEIN"/>
    <property type="match status" value="1"/>
</dbReference>
<dbReference type="InterPro" id="IPR037395">
    <property type="entry name" value="GSKIP"/>
</dbReference>
<evidence type="ECO:0000259" key="2">
    <source>
        <dbReference type="Pfam" id="PF05303"/>
    </source>
</evidence>
<dbReference type="InterPro" id="IPR023231">
    <property type="entry name" value="GSKIP_dom_sf"/>
</dbReference>
<protein>
    <recommendedName>
        <fullName evidence="2">GSKIP domain-containing protein</fullName>
    </recommendedName>
</protein>
<dbReference type="PANTHER" id="PTHR12490:SF2">
    <property type="entry name" value="GSKIP DOMAIN-CONTAINING PROTEIN"/>
    <property type="match status" value="1"/>
</dbReference>
<dbReference type="Pfam" id="PF05303">
    <property type="entry name" value="GSKIP_dom"/>
    <property type="match status" value="1"/>
</dbReference>
<dbReference type="SUPFAM" id="SSF103107">
    <property type="entry name" value="Hypothetical protein c14orf129, hspc210"/>
    <property type="match status" value="1"/>
</dbReference>
<dbReference type="GO" id="GO:0005737">
    <property type="term" value="C:cytoplasm"/>
    <property type="evidence" value="ECO:0007669"/>
    <property type="project" value="TreeGrafter"/>
</dbReference>
<comment type="caution">
    <text evidence="3">The sequence shown here is derived from an EMBL/GenBank/DDBJ whole genome shotgun (WGS) entry which is preliminary data.</text>
</comment>
<evidence type="ECO:0000256" key="1">
    <source>
        <dbReference type="ARBA" id="ARBA00009571"/>
    </source>
</evidence>
<keyword evidence="4" id="KW-1185">Reference proteome</keyword>
<reference evidence="3" key="1">
    <citation type="submission" date="2021-09" db="EMBL/GenBank/DDBJ databases">
        <authorList>
            <consortium name="Pathogen Informatics"/>
        </authorList>
    </citation>
    <scope>NUCLEOTIDE SEQUENCE</scope>
</reference>
<dbReference type="AlphaFoldDB" id="A0A8J2M7U1"/>
<dbReference type="GO" id="GO:0051018">
    <property type="term" value="F:protein kinase A binding"/>
    <property type="evidence" value="ECO:0007669"/>
    <property type="project" value="TreeGrafter"/>
</dbReference>